<dbReference type="VEuPathDB" id="FungiDB:BCV72DRAFT_308226"/>
<dbReference type="OMA" id="SITHKEY"/>
<dbReference type="EMBL" id="KV921298">
    <property type="protein sequence ID" value="ORE20144.1"/>
    <property type="molecule type" value="Genomic_DNA"/>
</dbReference>
<evidence type="ECO:0000313" key="2">
    <source>
        <dbReference type="Proteomes" id="UP000242381"/>
    </source>
</evidence>
<name>A0A1X0S7A8_RHIZD</name>
<proteinExistence type="predicted"/>
<organism evidence="1 2">
    <name type="scientific">Rhizopus microsporus</name>
    <dbReference type="NCBI Taxonomy" id="58291"/>
    <lineage>
        <taxon>Eukaryota</taxon>
        <taxon>Fungi</taxon>
        <taxon>Fungi incertae sedis</taxon>
        <taxon>Mucoromycota</taxon>
        <taxon>Mucoromycotina</taxon>
        <taxon>Mucoromycetes</taxon>
        <taxon>Mucorales</taxon>
        <taxon>Mucorineae</taxon>
        <taxon>Rhizopodaceae</taxon>
        <taxon>Rhizopus</taxon>
    </lineage>
</organism>
<dbReference type="AlphaFoldDB" id="A0A1X0S7A8"/>
<protein>
    <submittedName>
        <fullName evidence="1">Uncharacterized protein</fullName>
    </submittedName>
</protein>
<reference evidence="1 2" key="1">
    <citation type="journal article" date="2016" name="Proc. Natl. Acad. Sci. U.S.A.">
        <title>Lipid metabolic changes in an early divergent fungus govern the establishment of a mutualistic symbiosis with endobacteria.</title>
        <authorList>
            <person name="Lastovetsky O.A."/>
            <person name="Gaspar M.L."/>
            <person name="Mondo S.J."/>
            <person name="LaButti K.M."/>
            <person name="Sandor L."/>
            <person name="Grigoriev I.V."/>
            <person name="Henry S.A."/>
            <person name="Pawlowska T.E."/>
        </authorList>
    </citation>
    <scope>NUCLEOTIDE SEQUENCE [LARGE SCALE GENOMIC DNA]</scope>
    <source>
        <strain evidence="1 2">ATCC 11559</strain>
    </source>
</reference>
<gene>
    <name evidence="1" type="ORF">BCV71DRAFT_281334</name>
</gene>
<accession>A0A1X0S7A8</accession>
<sequence>MTMDDRGKLNHQMLMDSITHKEYSGGIRNNLVGKRGILRQACMGIRPLMMIRGVTSYIWIKDTSDTYTSAKWTRGMITPFRRTTNKPRSPYWVLRDPSVGVHRAIYQHLNLDFDDEIHTAVVSSVAVIEEIQSLIQKDPLFNKFLVEAVLDITSEMTANLGGIAKLEGYSTRYE</sequence>
<dbReference type="Proteomes" id="UP000242381">
    <property type="component" value="Unassembled WGS sequence"/>
</dbReference>
<evidence type="ECO:0000313" key="1">
    <source>
        <dbReference type="EMBL" id="ORE20144.1"/>
    </source>
</evidence>